<gene>
    <name evidence="6" type="ORF">I0K15_04075</name>
</gene>
<feature type="domain" description="SIS" evidence="5">
    <location>
        <begin position="129"/>
        <end position="266"/>
    </location>
</feature>
<dbReference type="GO" id="GO:0003700">
    <property type="term" value="F:DNA-binding transcription factor activity"/>
    <property type="evidence" value="ECO:0007669"/>
    <property type="project" value="InterPro"/>
</dbReference>
<dbReference type="PROSITE" id="PS51071">
    <property type="entry name" value="HTH_RPIR"/>
    <property type="match status" value="1"/>
</dbReference>
<dbReference type="Pfam" id="PF01380">
    <property type="entry name" value="SIS"/>
    <property type="match status" value="1"/>
</dbReference>
<evidence type="ECO:0000313" key="7">
    <source>
        <dbReference type="Proteomes" id="UP000594800"/>
    </source>
</evidence>
<evidence type="ECO:0000259" key="5">
    <source>
        <dbReference type="PROSITE" id="PS51464"/>
    </source>
</evidence>
<protein>
    <submittedName>
        <fullName evidence="6">MurR/RpiR family transcriptional regulator</fullName>
    </submittedName>
</protein>
<dbReference type="SUPFAM" id="SSF46689">
    <property type="entry name" value="Homeodomain-like"/>
    <property type="match status" value="1"/>
</dbReference>
<accession>A0A7S9QD61</accession>
<dbReference type="PROSITE" id="PS51464">
    <property type="entry name" value="SIS"/>
    <property type="match status" value="1"/>
</dbReference>
<dbReference type="RefSeq" id="WP_196104148.1">
    <property type="nucleotide sequence ID" value="NZ_CP064942.1"/>
</dbReference>
<dbReference type="SUPFAM" id="SSF53697">
    <property type="entry name" value="SIS domain"/>
    <property type="match status" value="1"/>
</dbReference>
<evidence type="ECO:0000256" key="3">
    <source>
        <dbReference type="ARBA" id="ARBA00023163"/>
    </source>
</evidence>
<dbReference type="Proteomes" id="UP000594800">
    <property type="component" value="Chromosome"/>
</dbReference>
<keyword evidence="7" id="KW-1185">Reference proteome</keyword>
<dbReference type="InterPro" id="IPR046348">
    <property type="entry name" value="SIS_dom_sf"/>
</dbReference>
<dbReference type="Pfam" id="PF01418">
    <property type="entry name" value="HTH_6"/>
    <property type="match status" value="1"/>
</dbReference>
<feature type="domain" description="HTH rpiR-type" evidence="4">
    <location>
        <begin position="3"/>
        <end position="79"/>
    </location>
</feature>
<dbReference type="InterPro" id="IPR001347">
    <property type="entry name" value="SIS_dom"/>
</dbReference>
<name>A0A7S9QD61_9RHOB</name>
<keyword evidence="1" id="KW-0805">Transcription regulation</keyword>
<dbReference type="InterPro" id="IPR047640">
    <property type="entry name" value="RpiR-like"/>
</dbReference>
<evidence type="ECO:0000259" key="4">
    <source>
        <dbReference type="PROSITE" id="PS51071"/>
    </source>
</evidence>
<keyword evidence="2" id="KW-0238">DNA-binding</keyword>
<dbReference type="KEGG" id="poz:I0K15_04075"/>
<evidence type="ECO:0000313" key="6">
    <source>
        <dbReference type="EMBL" id="QPH54948.1"/>
    </source>
</evidence>
<dbReference type="EMBL" id="CP064942">
    <property type="protein sequence ID" value="QPH54948.1"/>
    <property type="molecule type" value="Genomic_DNA"/>
</dbReference>
<reference evidence="6 7" key="1">
    <citation type="submission" date="2020-11" db="EMBL/GenBank/DDBJ databases">
        <title>Description of Pontivivens ytuae sp. nov. isolated from deep sea sediment of Mariana Trench.</title>
        <authorList>
            <person name="Wang Z."/>
            <person name="Sun Q.-L."/>
            <person name="Xu X.-D."/>
            <person name="Tang Y.-Z."/>
            <person name="Zhang J."/>
        </authorList>
    </citation>
    <scope>NUCLEOTIDE SEQUENCE [LARGE SCALE GENOMIC DNA]</scope>
    <source>
        <strain evidence="6 7">MT2928</strain>
    </source>
</reference>
<dbReference type="GO" id="GO:1901135">
    <property type="term" value="P:carbohydrate derivative metabolic process"/>
    <property type="evidence" value="ECO:0007669"/>
    <property type="project" value="InterPro"/>
</dbReference>
<keyword evidence="3" id="KW-0804">Transcription</keyword>
<proteinExistence type="predicted"/>
<dbReference type="PANTHER" id="PTHR30514">
    <property type="entry name" value="GLUCOKINASE"/>
    <property type="match status" value="1"/>
</dbReference>
<dbReference type="Gene3D" id="3.40.50.10490">
    <property type="entry name" value="Glucose-6-phosphate isomerase like protein, domain 1"/>
    <property type="match status" value="1"/>
</dbReference>
<dbReference type="InterPro" id="IPR036388">
    <property type="entry name" value="WH-like_DNA-bd_sf"/>
</dbReference>
<evidence type="ECO:0000256" key="2">
    <source>
        <dbReference type="ARBA" id="ARBA00023125"/>
    </source>
</evidence>
<dbReference type="InterPro" id="IPR035472">
    <property type="entry name" value="RpiR-like_SIS"/>
</dbReference>
<dbReference type="CDD" id="cd05013">
    <property type="entry name" value="SIS_RpiR"/>
    <property type="match status" value="1"/>
</dbReference>
<dbReference type="InterPro" id="IPR009057">
    <property type="entry name" value="Homeodomain-like_sf"/>
</dbReference>
<organism evidence="6 7">
    <name type="scientific">Pontivivens ytuae</name>
    <dbReference type="NCBI Taxonomy" id="2789856"/>
    <lineage>
        <taxon>Bacteria</taxon>
        <taxon>Pseudomonadati</taxon>
        <taxon>Pseudomonadota</taxon>
        <taxon>Alphaproteobacteria</taxon>
        <taxon>Rhodobacterales</taxon>
        <taxon>Paracoccaceae</taxon>
        <taxon>Pontivivens</taxon>
    </lineage>
</organism>
<dbReference type="PANTHER" id="PTHR30514:SF18">
    <property type="entry name" value="RPIR-FAMILY TRANSCRIPTIONAL REGULATOR"/>
    <property type="match status" value="1"/>
</dbReference>
<dbReference type="Gene3D" id="1.10.10.10">
    <property type="entry name" value="Winged helix-like DNA-binding domain superfamily/Winged helix DNA-binding domain"/>
    <property type="match status" value="1"/>
</dbReference>
<dbReference type="InterPro" id="IPR000281">
    <property type="entry name" value="HTH_RpiR"/>
</dbReference>
<sequence>MLQPLRDLIADNADKLTGVDTRLLEVLSDDPVRAAMENGREVSARAGVHPASAVRLAKRLGFGGYPEFKAFLRDSLIRGGEDFADPSARMAARLTKSQGEGLLAAAIESEVNALRQLGETLSDDDIREVARVLRSARRIFVFARGHGAALAQLMTLRLTRSGYDAVDLADAGILLPERLAQMTQDDVLCLFSFRQPRRQTEDLMAEAAEMGARTIAITDLGGGRLTVKPDLHLSASRGGAGEVQSLTVPMTIVNAIILHLAAIDEGQSMRALQRYAAVKKRFGS</sequence>
<dbReference type="GO" id="GO:0003677">
    <property type="term" value="F:DNA binding"/>
    <property type="evidence" value="ECO:0007669"/>
    <property type="project" value="UniProtKB-KW"/>
</dbReference>
<evidence type="ECO:0000256" key="1">
    <source>
        <dbReference type="ARBA" id="ARBA00023015"/>
    </source>
</evidence>
<dbReference type="GO" id="GO:0097367">
    <property type="term" value="F:carbohydrate derivative binding"/>
    <property type="evidence" value="ECO:0007669"/>
    <property type="project" value="InterPro"/>
</dbReference>
<dbReference type="AlphaFoldDB" id="A0A7S9QD61"/>